<dbReference type="InterPro" id="IPR052945">
    <property type="entry name" value="Mitotic_Regulator"/>
</dbReference>
<gene>
    <name evidence="3" type="ORF">RclHR1_00120031</name>
</gene>
<evidence type="ECO:0000259" key="2">
    <source>
        <dbReference type="PROSITE" id="PS50011"/>
    </source>
</evidence>
<evidence type="ECO:0000313" key="3">
    <source>
        <dbReference type="EMBL" id="GBB85477.1"/>
    </source>
</evidence>
<dbReference type="Pfam" id="PF08238">
    <property type="entry name" value="Sel1"/>
    <property type="match status" value="7"/>
</dbReference>
<dbReference type="GO" id="GO:0005524">
    <property type="term" value="F:ATP binding"/>
    <property type="evidence" value="ECO:0007669"/>
    <property type="project" value="InterPro"/>
</dbReference>
<dbReference type="SMART" id="SM00671">
    <property type="entry name" value="SEL1"/>
    <property type="match status" value="7"/>
</dbReference>
<evidence type="ECO:0000256" key="1">
    <source>
        <dbReference type="SAM" id="MobiDB-lite"/>
    </source>
</evidence>
<dbReference type="Pfam" id="PF07714">
    <property type="entry name" value="PK_Tyr_Ser-Thr"/>
    <property type="match status" value="1"/>
</dbReference>
<dbReference type="InterPro" id="IPR011990">
    <property type="entry name" value="TPR-like_helical_dom_sf"/>
</dbReference>
<feature type="domain" description="Protein kinase" evidence="2">
    <location>
        <begin position="78"/>
        <end position="339"/>
    </location>
</feature>
<comment type="caution">
    <text evidence="3">The sequence shown here is derived from an EMBL/GenBank/DDBJ whole genome shotgun (WGS) entry which is preliminary data.</text>
</comment>
<dbReference type="SUPFAM" id="SSF56112">
    <property type="entry name" value="Protein kinase-like (PK-like)"/>
    <property type="match status" value="1"/>
</dbReference>
<dbReference type="Proteomes" id="UP000247702">
    <property type="component" value="Unassembled WGS sequence"/>
</dbReference>
<dbReference type="PANTHER" id="PTHR43628:SF1">
    <property type="entry name" value="CHITIN SYNTHASE REGULATORY FACTOR 2-RELATED"/>
    <property type="match status" value="1"/>
</dbReference>
<evidence type="ECO:0000313" key="4">
    <source>
        <dbReference type="Proteomes" id="UP000247702"/>
    </source>
</evidence>
<accession>A0A2Z6Q5X3</accession>
<proteinExistence type="predicted"/>
<feature type="region of interest" description="Disordered" evidence="1">
    <location>
        <begin position="827"/>
        <end position="911"/>
    </location>
</feature>
<name>A0A2Z6Q5X3_9GLOM</name>
<keyword evidence="4" id="KW-1185">Reference proteome</keyword>
<dbReference type="PROSITE" id="PS50011">
    <property type="entry name" value="PROTEIN_KINASE_DOM"/>
    <property type="match status" value="1"/>
</dbReference>
<dbReference type="InterPro" id="IPR001245">
    <property type="entry name" value="Ser-Thr/Tyr_kinase_cat_dom"/>
</dbReference>
<dbReference type="GO" id="GO:0004672">
    <property type="term" value="F:protein kinase activity"/>
    <property type="evidence" value="ECO:0007669"/>
    <property type="project" value="InterPro"/>
</dbReference>
<dbReference type="InterPro" id="IPR011009">
    <property type="entry name" value="Kinase-like_dom_sf"/>
</dbReference>
<sequence length="1202" mass="138488">MRKWRSVPPITKFVMDFGQGFGHKKTLSTLVQNQLPNTAWEWKGDTGKIDKPFGKSENAILDKFIKENCLKWIPYNQFENIEYLDRGGFGTIYKAIWLSKGKNIKVALKCPNNLNENLDEFLNKWGHHEKCLNSIRFIKLHGFTKVPNTSNYMIVTDYADKGNLRENLTKVIENNWNKRLFMLYKIISGLNQIHSQNLVHCDFHDGNILNHKNKYERYTDEIYISDLGLCQPVKFSKEYDIYGVIPFMAPEVLRGKPYTPASDIYSFSIIMWEFTSGIPPFNNRAHDLQLSLSICKGERPEIIENTPQCYVDLMKKCWDEDPLKRPSAEEIENIIKNWIRRPYGNKISEEIKSNIMEFINAPIGNNNLVVEPHPQACYTSRLLDFTSKKLNEILEINQNSKILNNQSIDIVKYESGKYYQNGLEIENDIVFELYNKAAENGDSFAQYNLGLYYQEIEKDNTKAFELFEKSAKKEQGDAQNYLGYFYENGIKVQKDLEKAFYLYQKSAENGNKFAQYNLISYYLNGWKVDEKSIEQEDDKMQYKLGYFYEIQKNLEKSFYWYQKSATNENKFAQYNLGLYYQNGLGTEKNEIEAFKWFEKSAKQDNSDAQNYLGFLYKNGSEKIQKDLKESFNWYQKSAKNGNKIAQYNLGNFYRFGWGIEKNEIEARNWYNELAGQHNKFFVENEKFLENITNENPFSHIQFNEPIFDTNDSEFVTVKTTIFPGISETSYIEVKKLQKLLISRKDDIDHVLELQPVYTIGIDFQKNSTRPCIACWVTKSLDITVTECLKTIFEDQFEVIYKIVTPLNENNTQGFDNNNLTDYYNLEEENSNNSNHDNNSGSNGSSSNNGHNGNNNNNSNDKNGSNSINSNGDNNDLISTNNNSGNNNDGDDGDGDGDGGNSDDGNDNDSDKHICISSKTNIIVDSKFSQDFKINAKLWAKTIPFKDTALKYEIDVYACGIGELLNNKCSSLNKLGFGYLLQSIKVRVSPLPDNGSDLFDLNEASLPKQLNQKVDSSVGNEMSFNPKFGSSGVDISPGYKKTKNTSYSSQKWKLTYKGPNDDGECWLYERNRDLEINDETFTPGKHSGDWMVNEGMHGFYITITQVLRYEITSWWHKIPLNKKILLQRLPIIAHNLKVTFNDLSDFNGKFKELKPRYKTIGGVINTIGNNEIENNNFNTQALILTNEEFGAINRSLDSVKTVN</sequence>
<dbReference type="Gene3D" id="1.25.40.10">
    <property type="entry name" value="Tetratricopeptide repeat domain"/>
    <property type="match status" value="2"/>
</dbReference>
<dbReference type="PANTHER" id="PTHR43628">
    <property type="entry name" value="ACTIVATOR OF C KINASE PROTEIN 1-RELATED"/>
    <property type="match status" value="1"/>
</dbReference>
<dbReference type="InterPro" id="IPR000719">
    <property type="entry name" value="Prot_kinase_dom"/>
</dbReference>
<dbReference type="Gene3D" id="1.10.510.10">
    <property type="entry name" value="Transferase(Phosphotransferase) domain 1"/>
    <property type="match status" value="1"/>
</dbReference>
<organism evidence="3 4">
    <name type="scientific">Rhizophagus clarus</name>
    <dbReference type="NCBI Taxonomy" id="94130"/>
    <lineage>
        <taxon>Eukaryota</taxon>
        <taxon>Fungi</taxon>
        <taxon>Fungi incertae sedis</taxon>
        <taxon>Mucoromycota</taxon>
        <taxon>Glomeromycotina</taxon>
        <taxon>Glomeromycetes</taxon>
        <taxon>Glomerales</taxon>
        <taxon>Glomeraceae</taxon>
        <taxon>Rhizophagus</taxon>
    </lineage>
</organism>
<dbReference type="InterPro" id="IPR006597">
    <property type="entry name" value="Sel1-like"/>
</dbReference>
<dbReference type="EMBL" id="BEXD01000224">
    <property type="protein sequence ID" value="GBB85477.1"/>
    <property type="molecule type" value="Genomic_DNA"/>
</dbReference>
<dbReference type="SUPFAM" id="SSF81901">
    <property type="entry name" value="HCP-like"/>
    <property type="match status" value="2"/>
</dbReference>
<feature type="compositionally biased region" description="Low complexity" evidence="1">
    <location>
        <begin position="830"/>
        <end position="887"/>
    </location>
</feature>
<reference evidence="3 4" key="1">
    <citation type="submission" date="2017-11" db="EMBL/GenBank/DDBJ databases">
        <title>The genome of Rhizophagus clarus HR1 reveals common genetic basis of auxotrophy among arbuscular mycorrhizal fungi.</title>
        <authorList>
            <person name="Kobayashi Y."/>
        </authorList>
    </citation>
    <scope>NUCLEOTIDE SEQUENCE [LARGE SCALE GENOMIC DNA]</scope>
    <source>
        <strain evidence="3 4">HR1</strain>
    </source>
</reference>
<dbReference type="AlphaFoldDB" id="A0A2Z6Q5X3"/>
<protein>
    <recommendedName>
        <fullName evidence="2">Protein kinase domain-containing protein</fullName>
    </recommendedName>
</protein>